<dbReference type="SUPFAM" id="SSF88713">
    <property type="entry name" value="Glycoside hydrolase/deacetylase"/>
    <property type="match status" value="1"/>
</dbReference>
<reference evidence="2" key="1">
    <citation type="submission" date="2022-10" db="EMBL/GenBank/DDBJ databases">
        <title>The WGS of Solirubrobacter ginsenosidimutans DSM 21036.</title>
        <authorList>
            <person name="Jiang Z."/>
        </authorList>
    </citation>
    <scope>NUCLEOTIDE SEQUENCE</scope>
    <source>
        <strain evidence="2">DSM 21036</strain>
    </source>
</reference>
<dbReference type="RefSeq" id="WP_270045648.1">
    <property type="nucleotide sequence ID" value="NZ_JAPDOD010000065.1"/>
</dbReference>
<dbReference type="PANTHER" id="PTHR30292:SF0">
    <property type="entry name" value="5-OXOPROLINASE SUBUNIT A"/>
    <property type="match status" value="1"/>
</dbReference>
<dbReference type="GO" id="GO:0005975">
    <property type="term" value="P:carbohydrate metabolic process"/>
    <property type="evidence" value="ECO:0007669"/>
    <property type="project" value="InterPro"/>
</dbReference>
<organism evidence="2 3">
    <name type="scientific">Solirubrobacter ginsenosidimutans</name>
    <dbReference type="NCBI Taxonomy" id="490573"/>
    <lineage>
        <taxon>Bacteria</taxon>
        <taxon>Bacillati</taxon>
        <taxon>Actinomycetota</taxon>
        <taxon>Thermoleophilia</taxon>
        <taxon>Solirubrobacterales</taxon>
        <taxon>Solirubrobacteraceae</taxon>
        <taxon>Solirubrobacter</taxon>
    </lineage>
</organism>
<dbReference type="NCBIfam" id="NF003816">
    <property type="entry name" value="PRK05406.1-5"/>
    <property type="match status" value="1"/>
</dbReference>
<comment type="similarity">
    <text evidence="1">Belongs to the LamB/PxpA family.</text>
</comment>
<dbReference type="EMBL" id="JAPDOD010000065">
    <property type="protein sequence ID" value="MDA0166391.1"/>
    <property type="molecule type" value="Genomic_DNA"/>
</dbReference>
<dbReference type="InterPro" id="IPR011330">
    <property type="entry name" value="Glyco_hydro/deAcase_b/a-brl"/>
</dbReference>
<protein>
    <recommendedName>
        <fullName evidence="1">5-oxoprolinase subunit A</fullName>
        <shortName evidence="1">5-OPase subunit A</shortName>
        <ecNumber evidence="1">3.5.2.9</ecNumber>
    </recommendedName>
    <alternativeName>
        <fullName evidence="1">5-oxoprolinase (ATP-hydrolyzing) subunit A</fullName>
    </alternativeName>
</protein>
<keyword evidence="1" id="KW-0067">ATP-binding</keyword>
<evidence type="ECO:0000256" key="1">
    <source>
        <dbReference type="HAMAP-Rule" id="MF_00691"/>
    </source>
</evidence>
<name>A0A9X3N349_9ACTN</name>
<dbReference type="InterPro" id="IPR005501">
    <property type="entry name" value="LamB/YcsF/PxpA-like"/>
</dbReference>
<keyword evidence="1" id="KW-0547">Nucleotide-binding</keyword>
<dbReference type="Gene3D" id="3.20.20.370">
    <property type="entry name" value="Glycoside hydrolase/deacetylase"/>
    <property type="match status" value="1"/>
</dbReference>
<accession>A0A9X3N349</accession>
<gene>
    <name evidence="1" type="primary">pxpA</name>
    <name evidence="2" type="ORF">OM076_39370</name>
</gene>
<evidence type="ECO:0000313" key="3">
    <source>
        <dbReference type="Proteomes" id="UP001149140"/>
    </source>
</evidence>
<evidence type="ECO:0000313" key="2">
    <source>
        <dbReference type="EMBL" id="MDA0166391.1"/>
    </source>
</evidence>
<dbReference type="HAMAP" id="MF_00691">
    <property type="entry name" value="PxpA"/>
    <property type="match status" value="1"/>
</dbReference>
<dbReference type="GO" id="GO:0017168">
    <property type="term" value="F:5-oxoprolinase (ATP-hydrolyzing) activity"/>
    <property type="evidence" value="ECO:0007669"/>
    <property type="project" value="UniProtKB-UniRule"/>
</dbReference>
<dbReference type="GO" id="GO:0005524">
    <property type="term" value="F:ATP binding"/>
    <property type="evidence" value="ECO:0007669"/>
    <property type="project" value="UniProtKB-UniRule"/>
</dbReference>
<proteinExistence type="inferred from homology"/>
<keyword evidence="3" id="KW-1185">Reference proteome</keyword>
<comment type="subunit">
    <text evidence="1">Forms a complex composed of PxpA, PxpB and PxpC.</text>
</comment>
<keyword evidence="1" id="KW-0378">Hydrolase</keyword>
<dbReference type="Pfam" id="PF03746">
    <property type="entry name" value="LamB_YcsF"/>
    <property type="match status" value="1"/>
</dbReference>
<dbReference type="NCBIfam" id="NF003814">
    <property type="entry name" value="PRK05406.1-3"/>
    <property type="match status" value="1"/>
</dbReference>
<comment type="caution">
    <text evidence="2">The sequence shown here is derived from an EMBL/GenBank/DDBJ whole genome shotgun (WGS) entry which is preliminary data.</text>
</comment>
<dbReference type="PANTHER" id="PTHR30292">
    <property type="entry name" value="UNCHARACTERIZED PROTEIN YBGL-RELATED"/>
    <property type="match status" value="1"/>
</dbReference>
<dbReference type="Proteomes" id="UP001149140">
    <property type="component" value="Unassembled WGS sequence"/>
</dbReference>
<dbReference type="EC" id="3.5.2.9" evidence="1"/>
<dbReference type="AlphaFoldDB" id="A0A9X3N349"/>
<comment type="function">
    <text evidence="1">Catalyzes the cleavage of 5-oxoproline to form L-glutamate coupled to the hydrolysis of ATP to ADP and inorganic phosphate.</text>
</comment>
<comment type="catalytic activity">
    <reaction evidence="1">
        <text>5-oxo-L-proline + ATP + 2 H2O = L-glutamate + ADP + phosphate + H(+)</text>
        <dbReference type="Rhea" id="RHEA:10348"/>
        <dbReference type="ChEBI" id="CHEBI:15377"/>
        <dbReference type="ChEBI" id="CHEBI:15378"/>
        <dbReference type="ChEBI" id="CHEBI:29985"/>
        <dbReference type="ChEBI" id="CHEBI:30616"/>
        <dbReference type="ChEBI" id="CHEBI:43474"/>
        <dbReference type="ChEBI" id="CHEBI:58402"/>
        <dbReference type="ChEBI" id="CHEBI:456216"/>
        <dbReference type="EC" id="3.5.2.9"/>
    </reaction>
</comment>
<sequence>MSADRIDLNVDAGESFGAWRMSDDAALFAEVSSANLACGFHAGDPGTIRVALALAIEAKIAVGAHPGLPDLVGFGRRPLTMTPQQVHDDTLYQIGAMYAFTRAAGVELHHMKPHGALNTAVAEASDEHAEAIVAATQAFDDTLPIIAVAGSRLHRAAERLGQPVIAEGFPDRGYAPDGSLAKRGTEGAIIHDAEQAAQRAVRMAKEGTVEALDGTVIELTPGTLCIHGDNPGSVATAKAIRAALEREGITITAF</sequence>
<dbReference type="CDD" id="cd10787">
    <property type="entry name" value="LamB_YcsF_like"/>
    <property type="match status" value="1"/>
</dbReference>